<dbReference type="Pfam" id="PF14559">
    <property type="entry name" value="TPR_19"/>
    <property type="match status" value="1"/>
</dbReference>
<reference evidence="1 2" key="1">
    <citation type="submission" date="2021-01" db="EMBL/GenBank/DDBJ databases">
        <title>Genomic Encyclopedia of Type Strains, Phase IV (KMG-IV): sequencing the most valuable type-strain genomes for metagenomic binning, comparative biology and taxonomic classification.</title>
        <authorList>
            <person name="Goeker M."/>
        </authorList>
    </citation>
    <scope>NUCLEOTIDE SEQUENCE [LARGE SCALE GENOMIC DNA]</scope>
    <source>
        <strain evidence="1 2">DSM 104297</strain>
    </source>
</reference>
<evidence type="ECO:0000313" key="2">
    <source>
        <dbReference type="Proteomes" id="UP000809829"/>
    </source>
</evidence>
<name>A0ABS2QQ37_9BACI</name>
<sequence>MDKRNAKKVVAFPNLKVRLIEKATEYMQQKKFHEALPLFSQAYELDELNAEALLGMVICHFELHELEEAKTYSHKMLQEDVGDYYHNLQVHLMILIQLGEYEEGYKMLEAVIQEEQLPAEHAEQFYRLLQFCKARIHEEEIPDEQDEAEQLNQLQTLVAENDIHKQMEMIQSLKHVRLEKHLVLLKELLVHKTIHPIIKTLAVKTLMEEKVDVDLQVCKFDRSIKVNPIHLNEMMPYPLAIKVENKLKERLEQDNPMLLEVAIELWHRHLFLLFPFLPIQQDENLLTASIHYISLHLQGEEIEVETIGDLYDVNLSSLKQLVSDIQELEEISFL</sequence>
<dbReference type="SUPFAM" id="SSF48452">
    <property type="entry name" value="TPR-like"/>
    <property type="match status" value="1"/>
</dbReference>
<keyword evidence="2" id="KW-1185">Reference proteome</keyword>
<gene>
    <name evidence="1" type="ORF">JOC83_000154</name>
</gene>
<proteinExistence type="predicted"/>
<dbReference type="SUPFAM" id="SSF116965">
    <property type="entry name" value="Hypothetical protein MPN330"/>
    <property type="match status" value="1"/>
</dbReference>
<evidence type="ECO:0000313" key="1">
    <source>
        <dbReference type="EMBL" id="MBM7701328.1"/>
    </source>
</evidence>
<dbReference type="InterPro" id="IPR011990">
    <property type="entry name" value="TPR-like_helical_dom_sf"/>
</dbReference>
<protein>
    <submittedName>
        <fullName evidence="1">Tetratricopeptide (TPR) repeat protein</fullName>
    </submittedName>
</protein>
<comment type="caution">
    <text evidence="1">The sequence shown here is derived from an EMBL/GenBank/DDBJ whole genome shotgun (WGS) entry which is preliminary data.</text>
</comment>
<dbReference type="Proteomes" id="UP000809829">
    <property type="component" value="Unassembled WGS sequence"/>
</dbReference>
<accession>A0ABS2QQ37</accession>
<dbReference type="EMBL" id="JAFBFC010000001">
    <property type="protein sequence ID" value="MBM7701328.1"/>
    <property type="molecule type" value="Genomic_DNA"/>
</dbReference>
<organism evidence="1 2">
    <name type="scientific">Priestia iocasae</name>
    <dbReference type="NCBI Taxonomy" id="2291674"/>
    <lineage>
        <taxon>Bacteria</taxon>
        <taxon>Bacillati</taxon>
        <taxon>Bacillota</taxon>
        <taxon>Bacilli</taxon>
        <taxon>Bacillales</taxon>
        <taxon>Bacillaceae</taxon>
        <taxon>Priestia</taxon>
    </lineage>
</organism>
<dbReference type="Gene3D" id="1.25.40.10">
    <property type="entry name" value="Tetratricopeptide repeat domain"/>
    <property type="match status" value="1"/>
</dbReference>
<dbReference type="RefSeq" id="WP_205182571.1">
    <property type="nucleotide sequence ID" value="NZ_JAFBFC010000001.1"/>
</dbReference>